<dbReference type="Proteomes" id="UP001161247">
    <property type="component" value="Chromosome 6"/>
</dbReference>
<feature type="region of interest" description="Disordered" evidence="1">
    <location>
        <begin position="90"/>
        <end position="111"/>
    </location>
</feature>
<dbReference type="AlphaFoldDB" id="A0AAV1DQU7"/>
<organism evidence="2 3">
    <name type="scientific">Oldenlandia corymbosa var. corymbosa</name>
    <dbReference type="NCBI Taxonomy" id="529605"/>
    <lineage>
        <taxon>Eukaryota</taxon>
        <taxon>Viridiplantae</taxon>
        <taxon>Streptophyta</taxon>
        <taxon>Embryophyta</taxon>
        <taxon>Tracheophyta</taxon>
        <taxon>Spermatophyta</taxon>
        <taxon>Magnoliopsida</taxon>
        <taxon>eudicotyledons</taxon>
        <taxon>Gunneridae</taxon>
        <taxon>Pentapetalae</taxon>
        <taxon>asterids</taxon>
        <taxon>lamiids</taxon>
        <taxon>Gentianales</taxon>
        <taxon>Rubiaceae</taxon>
        <taxon>Rubioideae</taxon>
        <taxon>Spermacoceae</taxon>
        <taxon>Hedyotis-Oldenlandia complex</taxon>
        <taxon>Oldenlandia</taxon>
    </lineage>
</organism>
<gene>
    <name evidence="2" type="ORF">OLC1_LOCUS17094</name>
</gene>
<reference evidence="2" key="1">
    <citation type="submission" date="2023-03" db="EMBL/GenBank/DDBJ databases">
        <authorList>
            <person name="Julca I."/>
        </authorList>
    </citation>
    <scope>NUCLEOTIDE SEQUENCE</scope>
</reference>
<keyword evidence="3" id="KW-1185">Reference proteome</keyword>
<dbReference type="EMBL" id="OX459123">
    <property type="protein sequence ID" value="CAI9109143.1"/>
    <property type="molecule type" value="Genomic_DNA"/>
</dbReference>
<evidence type="ECO:0000313" key="2">
    <source>
        <dbReference type="EMBL" id="CAI9109143.1"/>
    </source>
</evidence>
<feature type="region of interest" description="Disordered" evidence="1">
    <location>
        <begin position="37"/>
        <end position="68"/>
    </location>
</feature>
<evidence type="ECO:0000313" key="3">
    <source>
        <dbReference type="Proteomes" id="UP001161247"/>
    </source>
</evidence>
<sequence length="111" mass="11673">MMNCADLGGDGKGRNLGKSIRVQQEVELEQLVAEIEASSTRKSVPGDSQGREITPEAGLGSLTKGVAGHLSDGCLSGIVWDGSREEKLKPPAGKLTYNPPSQHNGMLVAKM</sequence>
<proteinExistence type="predicted"/>
<protein>
    <submittedName>
        <fullName evidence="2">OLC1v1008905C1</fullName>
    </submittedName>
</protein>
<name>A0AAV1DQU7_OLDCO</name>
<evidence type="ECO:0000256" key="1">
    <source>
        <dbReference type="SAM" id="MobiDB-lite"/>
    </source>
</evidence>
<accession>A0AAV1DQU7</accession>